<keyword evidence="1" id="KW-0472">Membrane</keyword>
<evidence type="ECO:0000313" key="4">
    <source>
        <dbReference type="Proteomes" id="UP000198287"/>
    </source>
</evidence>
<feature type="chain" id="PRO_5012578763" evidence="2">
    <location>
        <begin position="18"/>
        <end position="131"/>
    </location>
</feature>
<organism evidence="3 4">
    <name type="scientific">Folsomia candida</name>
    <name type="common">Springtail</name>
    <dbReference type="NCBI Taxonomy" id="158441"/>
    <lineage>
        <taxon>Eukaryota</taxon>
        <taxon>Metazoa</taxon>
        <taxon>Ecdysozoa</taxon>
        <taxon>Arthropoda</taxon>
        <taxon>Hexapoda</taxon>
        <taxon>Collembola</taxon>
        <taxon>Entomobryomorpha</taxon>
        <taxon>Isotomoidea</taxon>
        <taxon>Isotomidae</taxon>
        <taxon>Proisotominae</taxon>
        <taxon>Folsomia</taxon>
    </lineage>
</organism>
<keyword evidence="2" id="KW-0732">Signal</keyword>
<proteinExistence type="predicted"/>
<dbReference type="EMBL" id="LNIX01000012">
    <property type="protein sequence ID" value="OXA48352.1"/>
    <property type="molecule type" value="Genomic_DNA"/>
</dbReference>
<feature type="transmembrane region" description="Helical" evidence="1">
    <location>
        <begin position="66"/>
        <end position="87"/>
    </location>
</feature>
<comment type="caution">
    <text evidence="3">The sequence shown here is derived from an EMBL/GenBank/DDBJ whole genome shotgun (WGS) entry which is preliminary data.</text>
</comment>
<dbReference type="Proteomes" id="UP000198287">
    <property type="component" value="Unassembled WGS sequence"/>
</dbReference>
<evidence type="ECO:0000256" key="1">
    <source>
        <dbReference type="SAM" id="Phobius"/>
    </source>
</evidence>
<feature type="signal peptide" evidence="2">
    <location>
        <begin position="1"/>
        <end position="17"/>
    </location>
</feature>
<reference evidence="3 4" key="1">
    <citation type="submission" date="2015-12" db="EMBL/GenBank/DDBJ databases">
        <title>The genome of Folsomia candida.</title>
        <authorList>
            <person name="Faddeeva A."/>
            <person name="Derks M.F."/>
            <person name="Anvar Y."/>
            <person name="Smit S."/>
            <person name="Van Straalen N."/>
            <person name="Roelofs D."/>
        </authorList>
    </citation>
    <scope>NUCLEOTIDE SEQUENCE [LARGE SCALE GENOMIC DNA]</scope>
    <source>
        <strain evidence="3 4">VU population</strain>
        <tissue evidence="3">Whole body</tissue>
    </source>
</reference>
<keyword evidence="1" id="KW-1133">Transmembrane helix</keyword>
<name>A0A226DS72_FOLCA</name>
<keyword evidence="1" id="KW-0812">Transmembrane</keyword>
<evidence type="ECO:0000256" key="2">
    <source>
        <dbReference type="SAM" id="SignalP"/>
    </source>
</evidence>
<evidence type="ECO:0000313" key="3">
    <source>
        <dbReference type="EMBL" id="OXA48352.1"/>
    </source>
</evidence>
<dbReference type="OrthoDB" id="10577410at2759"/>
<protein>
    <submittedName>
        <fullName evidence="3">Uncharacterized protein</fullName>
    </submittedName>
</protein>
<dbReference type="AlphaFoldDB" id="A0A226DS72"/>
<gene>
    <name evidence="3" type="ORF">Fcan01_17148</name>
</gene>
<keyword evidence="4" id="KW-1185">Reference proteome</keyword>
<accession>A0A226DS72</accession>
<sequence length="131" mass="13783">MLRRIALAFLFLAVVRAEEVKPLAQDEVTRGGGGGGDGWSQQYHYSAHPGEGGTYAGLSFDLSTGLFLGIGAIILLLAFAAVCYPALSKGGGGGDGWGSSYPSYRSLNMASVSEKVLNAVEKAYDLYNKNQ</sequence>